<evidence type="ECO:0000256" key="2">
    <source>
        <dbReference type="ARBA" id="ARBA00005811"/>
    </source>
</evidence>
<dbReference type="EMBL" id="CP095049">
    <property type="protein sequence ID" value="UOQ53809.1"/>
    <property type="molecule type" value="Genomic_DNA"/>
</dbReference>
<keyword evidence="7" id="KW-0813">Transport</keyword>
<evidence type="ECO:0000256" key="7">
    <source>
        <dbReference type="RuleBase" id="RU003879"/>
    </source>
</evidence>
<evidence type="ECO:0000256" key="4">
    <source>
        <dbReference type="ARBA" id="ARBA00022692"/>
    </source>
</evidence>
<evidence type="ECO:0000313" key="8">
    <source>
        <dbReference type="EMBL" id="UOQ53809.1"/>
    </source>
</evidence>
<sequence>MTRFQPISLRSTRRILHPDMTLMVGLGFLLVTFFLFTAELAKPTIMQLTMPMKPKHGSGNLYCGGPLSRDVTTLILGKNSQVHYYKGDGYDYNSENTKLQTTNISPAGLRRVLLAENAVNPRTMVIIKPGPYAKYRDLVDVLDEMNITGQKRYTISDMFQGDYELLKQYNL</sequence>
<comment type="subcellular location">
    <subcellularLocation>
        <location evidence="1">Cell membrane</location>
        <topology evidence="1">Single-pass membrane protein</topology>
    </subcellularLocation>
    <subcellularLocation>
        <location evidence="7">Cell membrane</location>
        <topology evidence="7">Single-pass type II membrane protein</topology>
    </subcellularLocation>
</comment>
<gene>
    <name evidence="8" type="ORF">MUN80_03380</name>
</gene>
<protein>
    <submittedName>
        <fullName evidence="8">Biopolymer transporter ExbD</fullName>
    </submittedName>
</protein>
<evidence type="ECO:0000256" key="1">
    <source>
        <dbReference type="ARBA" id="ARBA00004162"/>
    </source>
</evidence>
<keyword evidence="9" id="KW-1185">Reference proteome</keyword>
<evidence type="ECO:0000256" key="3">
    <source>
        <dbReference type="ARBA" id="ARBA00022475"/>
    </source>
</evidence>
<dbReference type="InterPro" id="IPR003400">
    <property type="entry name" value="ExbD"/>
</dbReference>
<dbReference type="RefSeq" id="WP_244719639.1">
    <property type="nucleotide sequence ID" value="NZ_CP095049.1"/>
</dbReference>
<keyword evidence="5" id="KW-1133">Transmembrane helix</keyword>
<dbReference type="Pfam" id="PF02472">
    <property type="entry name" value="ExbD"/>
    <property type="match status" value="1"/>
</dbReference>
<evidence type="ECO:0000256" key="6">
    <source>
        <dbReference type="ARBA" id="ARBA00023136"/>
    </source>
</evidence>
<keyword evidence="4 7" id="KW-0812">Transmembrane</keyword>
<keyword evidence="7" id="KW-0653">Protein transport</keyword>
<dbReference type="Proteomes" id="UP000831785">
    <property type="component" value="Chromosome"/>
</dbReference>
<reference evidence="8 9" key="1">
    <citation type="submission" date="2022-04" db="EMBL/GenBank/DDBJ databases">
        <title>Hymenobacter sp. isolated from the air.</title>
        <authorList>
            <person name="Won M."/>
            <person name="Lee C.-M."/>
            <person name="Woen H.-Y."/>
            <person name="Kwon S.-W."/>
        </authorList>
    </citation>
    <scope>NUCLEOTIDE SEQUENCE [LARGE SCALE GENOMIC DNA]</scope>
    <source>
        <strain evidence="9">5116 S-27</strain>
    </source>
</reference>
<keyword evidence="3" id="KW-1003">Cell membrane</keyword>
<organism evidence="8 9">
    <name type="scientific">Hymenobacter cellulosivorans</name>
    <dbReference type="NCBI Taxonomy" id="2932249"/>
    <lineage>
        <taxon>Bacteria</taxon>
        <taxon>Pseudomonadati</taxon>
        <taxon>Bacteroidota</taxon>
        <taxon>Cytophagia</taxon>
        <taxon>Cytophagales</taxon>
        <taxon>Hymenobacteraceae</taxon>
        <taxon>Hymenobacter</taxon>
    </lineage>
</organism>
<proteinExistence type="inferred from homology"/>
<evidence type="ECO:0000313" key="9">
    <source>
        <dbReference type="Proteomes" id="UP000831785"/>
    </source>
</evidence>
<name>A0ABY4FBC5_9BACT</name>
<evidence type="ECO:0000256" key="5">
    <source>
        <dbReference type="ARBA" id="ARBA00022989"/>
    </source>
</evidence>
<keyword evidence="6" id="KW-0472">Membrane</keyword>
<comment type="similarity">
    <text evidence="2 7">Belongs to the ExbD/TolR family.</text>
</comment>
<accession>A0ABY4FBC5</accession>